<evidence type="ECO:0008006" key="3">
    <source>
        <dbReference type="Google" id="ProtNLM"/>
    </source>
</evidence>
<organism evidence="1 2">
    <name type="scientific">Candidatus Phosphoribacter hodrii</name>
    <dbReference type="NCBI Taxonomy" id="2953743"/>
    <lineage>
        <taxon>Bacteria</taxon>
        <taxon>Bacillati</taxon>
        <taxon>Actinomycetota</taxon>
        <taxon>Actinomycetes</taxon>
        <taxon>Micrococcales</taxon>
        <taxon>Dermatophilaceae</taxon>
        <taxon>Candidatus Phosphoribacter</taxon>
    </lineage>
</organism>
<gene>
    <name evidence="1" type="ORF">IPP00_02435</name>
</gene>
<evidence type="ECO:0000313" key="2">
    <source>
        <dbReference type="Proteomes" id="UP000886632"/>
    </source>
</evidence>
<dbReference type="EMBL" id="JADKGK010000005">
    <property type="protein sequence ID" value="MBL0002884.1"/>
    <property type="molecule type" value="Genomic_DNA"/>
</dbReference>
<evidence type="ECO:0000313" key="1">
    <source>
        <dbReference type="EMBL" id="MBL0002884.1"/>
    </source>
</evidence>
<accession>A0A9D7T598</accession>
<comment type="caution">
    <text evidence="1">The sequence shown here is derived from an EMBL/GenBank/DDBJ whole genome shotgun (WGS) entry which is preliminary data.</text>
</comment>
<sequence>MPPEVTDDRWSVPDEEGSALRVLVPVAGVSRAQLEVTPDAMRKARRLVPEGSRWQGYRQGRLGEVSRRATRVNHKPATAMRWAVAGPVSVRERNGVLATSGLRTSALWMIKHRGLHETENAWRLVGKQAPKSPSIGHRHAHWLWASEHDAVRDLVLWVPGGIPEELVPALVRVSSLATLADPPRGYVSAPVHLQAMGQVKDVFPEGYAVSARWSSETPMLTDRHPKVGRTVESFVRRELERELAFRDWHGERPALLSVQVTDSWASAPQGDPALNEYRRYRLGETMAQRRRAFRVTFEVDQPIEGPVALGALSHFGFGRFKGD</sequence>
<reference evidence="1" key="1">
    <citation type="submission" date="2020-10" db="EMBL/GenBank/DDBJ databases">
        <title>Connecting structure to function with the recovery of over 1000 high-quality activated sludge metagenome-assembled genomes encoding full-length rRNA genes using long-read sequencing.</title>
        <authorList>
            <person name="Singleton C.M."/>
            <person name="Petriglieri F."/>
            <person name="Kristensen J.M."/>
            <person name="Kirkegaard R.H."/>
            <person name="Michaelsen T.Y."/>
            <person name="Andersen M.H."/>
            <person name="Karst S.M."/>
            <person name="Dueholm M.S."/>
            <person name="Nielsen P.H."/>
            <person name="Albertsen M."/>
        </authorList>
    </citation>
    <scope>NUCLEOTIDE SEQUENCE</scope>
    <source>
        <strain evidence="1">Ribe_18-Q3-R11-54_MAXAC.001</strain>
    </source>
</reference>
<dbReference type="AlphaFoldDB" id="A0A9D7T598"/>
<proteinExistence type="predicted"/>
<name>A0A9D7T598_9MICO</name>
<protein>
    <recommendedName>
        <fullName evidence="3">Type I-U CRISPR-associated protein Cas5/Cas6</fullName>
    </recommendedName>
</protein>
<dbReference type="Proteomes" id="UP000886632">
    <property type="component" value="Unassembled WGS sequence"/>
</dbReference>